<organism evidence="2 3">
    <name type="scientific">Apiospora marii</name>
    <dbReference type="NCBI Taxonomy" id="335849"/>
    <lineage>
        <taxon>Eukaryota</taxon>
        <taxon>Fungi</taxon>
        <taxon>Dikarya</taxon>
        <taxon>Ascomycota</taxon>
        <taxon>Pezizomycotina</taxon>
        <taxon>Sordariomycetes</taxon>
        <taxon>Xylariomycetidae</taxon>
        <taxon>Amphisphaeriales</taxon>
        <taxon>Apiosporaceae</taxon>
        <taxon>Apiospora</taxon>
    </lineage>
</organism>
<protein>
    <recommendedName>
        <fullName evidence="4">Heterokaryon incompatibility domain-containing protein</fullName>
    </recommendedName>
</protein>
<evidence type="ECO:0008006" key="4">
    <source>
        <dbReference type="Google" id="ProtNLM"/>
    </source>
</evidence>
<evidence type="ECO:0000256" key="1">
    <source>
        <dbReference type="SAM" id="MobiDB-lite"/>
    </source>
</evidence>
<reference evidence="2 3" key="1">
    <citation type="submission" date="2023-01" db="EMBL/GenBank/DDBJ databases">
        <title>Analysis of 21 Apiospora genomes using comparative genomics revels a genus with tremendous synthesis potential of carbohydrate active enzymes and secondary metabolites.</title>
        <authorList>
            <person name="Sorensen T."/>
        </authorList>
    </citation>
    <scope>NUCLEOTIDE SEQUENCE [LARGE SCALE GENOMIC DNA]</scope>
    <source>
        <strain evidence="2 3">CBS 20057</strain>
    </source>
</reference>
<comment type="caution">
    <text evidence="2">The sequence shown here is derived from an EMBL/GenBank/DDBJ whole genome shotgun (WGS) entry which is preliminary data.</text>
</comment>
<feature type="region of interest" description="Disordered" evidence="1">
    <location>
        <begin position="780"/>
        <end position="815"/>
    </location>
</feature>
<gene>
    <name evidence="2" type="ORF">PG991_003242</name>
</gene>
<keyword evidence="3" id="KW-1185">Reference proteome</keyword>
<dbReference type="PANTHER" id="PTHR39596">
    <property type="match status" value="1"/>
</dbReference>
<dbReference type="EMBL" id="JAQQWI010000006">
    <property type="protein sequence ID" value="KAK8033844.1"/>
    <property type="molecule type" value="Genomic_DNA"/>
</dbReference>
<dbReference type="Proteomes" id="UP001396898">
    <property type="component" value="Unassembled WGS sequence"/>
</dbReference>
<evidence type="ECO:0000313" key="2">
    <source>
        <dbReference type="EMBL" id="KAK8033844.1"/>
    </source>
</evidence>
<name>A0ABR1SJE2_9PEZI</name>
<proteinExistence type="predicted"/>
<accession>A0ABR1SJE2</accession>
<evidence type="ECO:0000313" key="3">
    <source>
        <dbReference type="Proteomes" id="UP001396898"/>
    </source>
</evidence>
<dbReference type="PANTHER" id="PTHR39596:SF2">
    <property type="entry name" value="HET DOMAIN PROTEIN (AFU_ORTHOLOGUE AFUA_1G17550)-RELATED"/>
    <property type="match status" value="1"/>
</dbReference>
<sequence>MEHVAKYHGDAIRLIKVRVLNPIIDREIKIPNTAEQFWSFPERHGWKTGEDFVLKPLPHQKCELAVFLQAWLFFGLCCTIIQSNSKPILDYDQLRDENVLSTRKLNKALRTWYEWELGQHKTNEDRNGLRLRLIQVGYILDHARQVIRSNCACTGEDDTVKYSVVRDPLYVGDEHVLVLMCLGEALCEMKAKITRECKVDMAGWHPADDQEGWGPPRFVLQRMEEQEWCLRAVHLLRGQFSANATLLVSAYYACQGPNSAVPRHPAKDCTPDVCRNKSEDADHLYCSKHVCNNDPKCTSFGPDADKILATLKKEDNIIPLLRFQNDEKEQGNVDFEVLEIDAKNTKNLKFVAISHVWSDGWGNESANELNLCQLKLIQRQILFATKSESTPFWMDTLIVPVGKTAVEKKARQKAIRQIFRVFNASKQTIVIDNGLLSMQEGQKAETAMKILSSGWTRRLWTLQEAHLSRSIHFAFKETEASAQSLYGLEEIEQRLVNDKDPAAGINRRVKIQLSKAIMSRQMCGRGLHEADDMTPSEVSIIVANAWHAARWRTTSRSEHETLAIATLLGLNTQNSEIEEAGLLSPEENKKDDSWGQKLVKAFWEKLHETHKGAIPAVDRTLKEWYNFTKADERSCHMIDRLQQSHTKLAIIASRPPSELPHEIALLVKITEERKAPEEDCGPDAVEYCVKVIRRLYVWRQAKNTAQVKAKMKSLKTDNFQSRETKDFLVAEKLGPRQRWWVDGYVKTKLEPGPLEEPGPQDSAPLNGAAWSRILGAFAGKPKASRPALPGMEKRPATPPQPPRPTRSSTWNPFAR</sequence>